<dbReference type="PANTHER" id="PTHR43029">
    <property type="entry name" value="AMMONIUM TRANSPORTER MEP2"/>
    <property type="match status" value="1"/>
</dbReference>
<dbReference type="Gene3D" id="1.10.3430.10">
    <property type="entry name" value="Ammonium transporter AmtB like domains"/>
    <property type="match status" value="1"/>
</dbReference>
<feature type="transmembrane region" description="Helical" evidence="8">
    <location>
        <begin position="81"/>
        <end position="102"/>
    </location>
</feature>
<evidence type="ECO:0000313" key="11">
    <source>
        <dbReference type="Proteomes" id="UP000274822"/>
    </source>
</evidence>
<dbReference type="InterPro" id="IPR024041">
    <property type="entry name" value="NH4_transpt_AmtB-like_dom"/>
</dbReference>
<evidence type="ECO:0000256" key="8">
    <source>
        <dbReference type="RuleBase" id="RU362002"/>
    </source>
</evidence>
<dbReference type="AlphaFoldDB" id="A0A433R0G6"/>
<keyword evidence="3 8" id="KW-0813">Transport</keyword>
<evidence type="ECO:0000256" key="1">
    <source>
        <dbReference type="ARBA" id="ARBA00004141"/>
    </source>
</evidence>
<feature type="transmembrane region" description="Helical" evidence="8">
    <location>
        <begin position="155"/>
        <end position="172"/>
    </location>
</feature>
<dbReference type="EMBL" id="RBNJ01000044">
    <property type="protein sequence ID" value="RUS35536.1"/>
    <property type="molecule type" value="Genomic_DNA"/>
</dbReference>
<evidence type="ECO:0000256" key="6">
    <source>
        <dbReference type="ARBA" id="ARBA00023136"/>
    </source>
</evidence>
<reference evidence="10 11" key="1">
    <citation type="journal article" date="2018" name="New Phytol.">
        <title>Phylogenomics of Endogonaceae and evolution of mycorrhizas within Mucoromycota.</title>
        <authorList>
            <person name="Chang Y."/>
            <person name="Desiro A."/>
            <person name="Na H."/>
            <person name="Sandor L."/>
            <person name="Lipzen A."/>
            <person name="Clum A."/>
            <person name="Barry K."/>
            <person name="Grigoriev I.V."/>
            <person name="Martin F.M."/>
            <person name="Stajich J.E."/>
            <person name="Smith M.E."/>
            <person name="Bonito G."/>
            <person name="Spatafora J.W."/>
        </authorList>
    </citation>
    <scope>NUCLEOTIDE SEQUENCE [LARGE SCALE GENOMIC DNA]</scope>
    <source>
        <strain evidence="10 11">AD002</strain>
    </source>
</reference>
<proteinExistence type="inferred from homology"/>
<dbReference type="InterPro" id="IPR001905">
    <property type="entry name" value="Ammonium_transpt"/>
</dbReference>
<comment type="caution">
    <text evidence="8">Lacks conserved residue(s) required for the propagation of feature annotation.</text>
</comment>
<dbReference type="GO" id="GO:0005886">
    <property type="term" value="C:plasma membrane"/>
    <property type="evidence" value="ECO:0007669"/>
    <property type="project" value="UniProtKB-SubCell"/>
</dbReference>
<feature type="transmembrane region" description="Helical" evidence="8">
    <location>
        <begin position="214"/>
        <end position="233"/>
    </location>
</feature>
<feature type="transmembrane region" description="Helical" evidence="8">
    <location>
        <begin position="300"/>
        <end position="319"/>
    </location>
</feature>
<dbReference type="PANTHER" id="PTHR43029:SF10">
    <property type="entry name" value="AMMONIUM TRANSPORTER MEP2"/>
    <property type="match status" value="1"/>
</dbReference>
<accession>A0A433R0G6</accession>
<feature type="transmembrane region" description="Helical" evidence="8">
    <location>
        <begin position="272"/>
        <end position="288"/>
    </location>
</feature>
<dbReference type="GO" id="GO:0008519">
    <property type="term" value="F:ammonium channel activity"/>
    <property type="evidence" value="ECO:0007669"/>
    <property type="project" value="InterPro"/>
</dbReference>
<keyword evidence="5 8" id="KW-1133">Transmembrane helix</keyword>
<feature type="domain" description="Ammonium transporter AmtB-like" evidence="9">
    <location>
        <begin position="77"/>
        <end position="401"/>
    </location>
</feature>
<dbReference type="PROSITE" id="PS01219">
    <property type="entry name" value="AMMONIUM_TRANSP"/>
    <property type="match status" value="1"/>
</dbReference>
<feature type="transmembrane region" description="Helical" evidence="8">
    <location>
        <begin position="114"/>
        <end position="135"/>
    </location>
</feature>
<evidence type="ECO:0000256" key="4">
    <source>
        <dbReference type="ARBA" id="ARBA00022692"/>
    </source>
</evidence>
<evidence type="ECO:0000256" key="5">
    <source>
        <dbReference type="ARBA" id="ARBA00022989"/>
    </source>
</evidence>
<comment type="caution">
    <text evidence="10">The sequence shown here is derived from an EMBL/GenBank/DDBJ whole genome shotgun (WGS) entry which is preliminary data.</text>
</comment>
<protein>
    <recommendedName>
        <fullName evidence="8">Ammonium transporter</fullName>
    </recommendedName>
</protein>
<evidence type="ECO:0000256" key="3">
    <source>
        <dbReference type="ARBA" id="ARBA00022448"/>
    </source>
</evidence>
<keyword evidence="7 8" id="KW-0924">Ammonia transport</keyword>
<keyword evidence="11" id="KW-1185">Reference proteome</keyword>
<gene>
    <name evidence="10" type="ORF">BC938DRAFT_479959</name>
</gene>
<feature type="transmembrane region" description="Helical" evidence="8">
    <location>
        <begin position="245"/>
        <end position="266"/>
    </location>
</feature>
<sequence length="440" mass="47495">MMSNLSTPTPPPFCVCRYIGQHGPRVPDVPRTGFLLRWTRQDKKCTLTHVPHGPECWRGFAPAHVVLRGVGRDPYVSAPTIPASVFMVFQMMFACITPALAFGAAAERTSLGSAIVFLFVWSTLVYDIVTCWVWGPHGWLALLGVMDYAGGTPVHIASGAAAVAYALVLGKRKDAGSSNHTPHNVSFVFLGLALLWFGWFGFNGGSALAANARSVQALINTHMSGCVGGMTWVLIDWGRTRKWSIVGFCTGAVAGLATITPGAGFVSTSSSLVFGFVGAVVCNFAVACKKRFEFDDALDVFAIHYVGGFVGLTITGIFAERAIIGLSYNPGDVVPSGGCLDGQCIQILIQFAAIGTVSGWSFFITYAILWIMDKIPGLHLRLRQGEEELGTDLAQMGEHAYGFTLETKNPVDSNRRRTILSFFREAPLVLEKTKEEGPEE</sequence>
<evidence type="ECO:0000256" key="2">
    <source>
        <dbReference type="ARBA" id="ARBA00005887"/>
    </source>
</evidence>
<dbReference type="Proteomes" id="UP000274822">
    <property type="component" value="Unassembled WGS sequence"/>
</dbReference>
<feature type="transmembrane region" description="Helical" evidence="8">
    <location>
        <begin position="184"/>
        <end position="202"/>
    </location>
</feature>
<organism evidence="10 11">
    <name type="scientific">Jimgerdemannia flammicorona</name>
    <dbReference type="NCBI Taxonomy" id="994334"/>
    <lineage>
        <taxon>Eukaryota</taxon>
        <taxon>Fungi</taxon>
        <taxon>Fungi incertae sedis</taxon>
        <taxon>Mucoromycota</taxon>
        <taxon>Mucoromycotina</taxon>
        <taxon>Endogonomycetes</taxon>
        <taxon>Endogonales</taxon>
        <taxon>Endogonaceae</taxon>
        <taxon>Jimgerdemannia</taxon>
    </lineage>
</organism>
<dbReference type="SUPFAM" id="SSF111352">
    <property type="entry name" value="Ammonium transporter"/>
    <property type="match status" value="1"/>
</dbReference>
<comment type="similarity">
    <text evidence="2 8">Belongs to the ammonia transporter channel (TC 1.A.11.2) family.</text>
</comment>
<dbReference type="Pfam" id="PF00909">
    <property type="entry name" value="Ammonium_transp"/>
    <property type="match status" value="1"/>
</dbReference>
<name>A0A433R0G6_9FUNG</name>
<feature type="transmembrane region" description="Helical" evidence="8">
    <location>
        <begin position="347"/>
        <end position="372"/>
    </location>
</feature>
<keyword evidence="4 8" id="KW-0812">Transmembrane</keyword>
<dbReference type="InterPro" id="IPR029020">
    <property type="entry name" value="Ammonium/urea_transptr"/>
</dbReference>
<dbReference type="NCBIfam" id="TIGR00836">
    <property type="entry name" value="amt"/>
    <property type="match status" value="1"/>
</dbReference>
<dbReference type="InterPro" id="IPR018047">
    <property type="entry name" value="Ammonium_transpt_CS"/>
</dbReference>
<evidence type="ECO:0000259" key="9">
    <source>
        <dbReference type="Pfam" id="PF00909"/>
    </source>
</evidence>
<evidence type="ECO:0000313" key="10">
    <source>
        <dbReference type="EMBL" id="RUS35536.1"/>
    </source>
</evidence>
<keyword evidence="6 8" id="KW-0472">Membrane</keyword>
<evidence type="ECO:0000256" key="7">
    <source>
        <dbReference type="ARBA" id="ARBA00023177"/>
    </source>
</evidence>
<comment type="subcellular location">
    <subcellularLocation>
        <location evidence="8">Cell membrane</location>
        <topology evidence="8">Multi-pass membrane protein</topology>
    </subcellularLocation>
    <subcellularLocation>
        <location evidence="1">Membrane</location>
        <topology evidence="1">Multi-pass membrane protein</topology>
    </subcellularLocation>
</comment>